<dbReference type="InterPro" id="IPR047112">
    <property type="entry name" value="RecG/Mfd"/>
</dbReference>
<evidence type="ECO:0000256" key="14">
    <source>
        <dbReference type="ARBA" id="ARBA00048988"/>
    </source>
</evidence>
<evidence type="ECO:0000256" key="3">
    <source>
        <dbReference type="ARBA" id="ARBA00022741"/>
    </source>
</evidence>
<accession>A0AAU7NZ31</accession>
<dbReference type="SMART" id="SM00487">
    <property type="entry name" value="DEXDc"/>
    <property type="match status" value="1"/>
</dbReference>
<comment type="similarity">
    <text evidence="1 15">Belongs to the helicase family. RecG subfamily.</text>
</comment>
<dbReference type="CDD" id="cd04488">
    <property type="entry name" value="RecG_wedge_OBF"/>
    <property type="match status" value="1"/>
</dbReference>
<dbReference type="EC" id="5.6.2.4" evidence="13 15"/>
<evidence type="ECO:0000256" key="15">
    <source>
        <dbReference type="RuleBase" id="RU363016"/>
    </source>
</evidence>
<feature type="domain" description="Helicase C-terminal" evidence="17">
    <location>
        <begin position="476"/>
        <end position="622"/>
    </location>
</feature>
<dbReference type="CDD" id="cd17992">
    <property type="entry name" value="DEXHc_RecG"/>
    <property type="match status" value="1"/>
</dbReference>
<gene>
    <name evidence="18" type="primary">recG</name>
    <name evidence="18" type="ORF">Q9L42_007080</name>
</gene>
<dbReference type="GO" id="GO:0006310">
    <property type="term" value="P:DNA recombination"/>
    <property type="evidence" value="ECO:0007669"/>
    <property type="project" value="UniProtKB-UniRule"/>
</dbReference>
<keyword evidence="3 15" id="KW-0547">Nucleotide-binding</keyword>
<dbReference type="PANTHER" id="PTHR47964">
    <property type="entry name" value="ATP-DEPENDENT DNA HELICASE HOMOLOG RECG, CHLOROPLASTIC"/>
    <property type="match status" value="1"/>
</dbReference>
<comment type="catalytic activity">
    <reaction evidence="12 15">
        <text>Couples ATP hydrolysis with the unwinding of duplex DNA by translocating in the 3'-5' direction.</text>
        <dbReference type="EC" id="5.6.2.4"/>
    </reaction>
</comment>
<dbReference type="PROSITE" id="PS51194">
    <property type="entry name" value="HELICASE_CTER"/>
    <property type="match status" value="1"/>
</dbReference>
<dbReference type="EMBL" id="CP157743">
    <property type="protein sequence ID" value="XBS21881.1"/>
    <property type="molecule type" value="Genomic_DNA"/>
</dbReference>
<dbReference type="GO" id="GO:0043138">
    <property type="term" value="F:3'-5' DNA helicase activity"/>
    <property type="evidence" value="ECO:0007669"/>
    <property type="project" value="UniProtKB-EC"/>
</dbReference>
<evidence type="ECO:0000259" key="17">
    <source>
        <dbReference type="PROSITE" id="PS51194"/>
    </source>
</evidence>
<dbReference type="Gene3D" id="3.40.50.300">
    <property type="entry name" value="P-loop containing nucleotide triphosphate hydrolases"/>
    <property type="match status" value="2"/>
</dbReference>
<reference evidence="18 19" key="1">
    <citation type="journal article" date="2024" name="Microbiology">
        <title>Methylomarinum rosea sp. nov., a novel halophilic methanotrophic bacterium from the hypersaline Lake Elton.</title>
        <authorList>
            <person name="Suleimanov R.Z."/>
            <person name="Oshkin I.Y."/>
            <person name="Danilova O.V."/>
            <person name="Suzina N.E."/>
            <person name="Dedysh S.N."/>
        </authorList>
    </citation>
    <scope>NUCLEOTIDE SEQUENCE [LARGE SCALE GENOMIC DNA]</scope>
    <source>
        <strain evidence="18 19">Ch1-1</strain>
    </source>
</reference>
<evidence type="ECO:0000256" key="11">
    <source>
        <dbReference type="ARBA" id="ARBA00023235"/>
    </source>
</evidence>
<dbReference type="RefSeq" id="WP_349432438.1">
    <property type="nucleotide sequence ID" value="NZ_CP157743.1"/>
</dbReference>
<dbReference type="Pfam" id="PF17191">
    <property type="entry name" value="RecG_wedge"/>
    <property type="match status" value="1"/>
</dbReference>
<dbReference type="Gene3D" id="2.40.50.140">
    <property type="entry name" value="Nucleic acid-binding proteins"/>
    <property type="match status" value="1"/>
</dbReference>
<keyword evidence="7 15" id="KW-0067">ATP-binding</keyword>
<evidence type="ECO:0000256" key="13">
    <source>
        <dbReference type="ARBA" id="ARBA00034808"/>
    </source>
</evidence>
<dbReference type="InterPro" id="IPR001650">
    <property type="entry name" value="Helicase_C-like"/>
</dbReference>
<comment type="function">
    <text evidence="15">Plays a critical role in recombination and DNA repair. Helps process Holliday junction intermediates to mature products by catalyzing branch migration. Has replication fork regression activity, unwinds stalled or blocked replication forks to make a HJ that can be resolved. Has a DNA unwinding activity characteristic of a DNA helicase with 3'-5' polarity.</text>
</comment>
<keyword evidence="10 15" id="KW-0234">DNA repair</keyword>
<dbReference type="InterPro" id="IPR004609">
    <property type="entry name" value="ATP-dep_DNA_helicase_RecG"/>
</dbReference>
<evidence type="ECO:0000256" key="12">
    <source>
        <dbReference type="ARBA" id="ARBA00034617"/>
    </source>
</evidence>
<dbReference type="NCBIfam" id="NF008165">
    <property type="entry name" value="PRK10917.1-3"/>
    <property type="match status" value="1"/>
</dbReference>
<keyword evidence="19" id="KW-1185">Reference proteome</keyword>
<dbReference type="InterPro" id="IPR045562">
    <property type="entry name" value="RecG_dom3_C"/>
</dbReference>
<dbReference type="Pfam" id="PF19833">
    <property type="entry name" value="RecG_dom3_C"/>
    <property type="match status" value="1"/>
</dbReference>
<protein>
    <recommendedName>
        <fullName evidence="2 15">ATP-dependent DNA helicase RecG</fullName>
        <ecNumber evidence="13 15">5.6.2.4</ecNumber>
    </recommendedName>
</protein>
<dbReference type="InterPro" id="IPR011545">
    <property type="entry name" value="DEAD/DEAH_box_helicase_dom"/>
</dbReference>
<evidence type="ECO:0000256" key="4">
    <source>
        <dbReference type="ARBA" id="ARBA00022763"/>
    </source>
</evidence>
<evidence type="ECO:0000256" key="7">
    <source>
        <dbReference type="ARBA" id="ARBA00022840"/>
    </source>
</evidence>
<dbReference type="InterPro" id="IPR027417">
    <property type="entry name" value="P-loop_NTPase"/>
</dbReference>
<proteinExistence type="inferred from homology"/>
<dbReference type="Proteomes" id="UP001225378">
    <property type="component" value="Chromosome"/>
</dbReference>
<evidence type="ECO:0000256" key="2">
    <source>
        <dbReference type="ARBA" id="ARBA00017846"/>
    </source>
</evidence>
<evidence type="ECO:0000256" key="5">
    <source>
        <dbReference type="ARBA" id="ARBA00022801"/>
    </source>
</evidence>
<keyword evidence="9 15" id="KW-0233">DNA recombination</keyword>
<dbReference type="Pfam" id="PF00270">
    <property type="entry name" value="DEAD"/>
    <property type="match status" value="1"/>
</dbReference>
<evidence type="ECO:0000313" key="19">
    <source>
        <dbReference type="Proteomes" id="UP001225378"/>
    </source>
</evidence>
<dbReference type="Pfam" id="PF00271">
    <property type="entry name" value="Helicase_C"/>
    <property type="match status" value="1"/>
</dbReference>
<keyword evidence="4 15" id="KW-0227">DNA damage</keyword>
<dbReference type="NCBIfam" id="NF008163">
    <property type="entry name" value="PRK10917.1-1"/>
    <property type="match status" value="1"/>
</dbReference>
<evidence type="ECO:0000256" key="10">
    <source>
        <dbReference type="ARBA" id="ARBA00023204"/>
    </source>
</evidence>
<sequence>MDTPQQSLSRLAGIGPQSVARLQKLGIHCIQDLLFHLPHRYEDRTRIQPIGALAPGMTALIVGAVELTDVLLRGRRSLICRISDQTGFITLRFFHFSANQQTQLKPGALLCCFGEIRHGYAGLEIIHPEYKVVHTRDNLTEDSLTPIYPLTEGLRQNTVRKAVKQALALCLHQLTDWLPAAILHSHHFPTLQQALQTLHSPPAHQSSHDIQQSSALKRLVFEEFLAHHLRMLQGKMSHKRWQAPVFEVDPAVKARFLAGLPFQLTGAQQRVIGEIETDCAQHHPMLRLVQGDVGSGKTVVAACAALSALSSGFQVAVMAPTELLAEQHLRNFSAWFAGFDCEPVFLTGQLKGKARQQTLQSLADGGARIAIGTHALFQDSVHFANLGLIIIDEQHRFGVHQRLALREKSQAIGLRPHQLVMTATPIPRTLAMLQYSDLDISIIDELPPGRKPVTTSVIPSERRDEVIDRIHHWVGQKRQAYWVCTLIEESEVLQCEAAEKTAEYLSDALPEIRIALVHGRMKSADKDAVMQAFKNHRYDLLVATTVIEVGVDVPNAGLMIIENPERLGLSQLHQLRGRVGRGDVESYCLLLYQSPLSAAGKQRLGILRESNDGFVIAEKDLQLRGPGEVMGTRQTGQMQFKIADLNRDSELLEQIPAAAEIIYKQHPEAVSALIERWIGESGQYAEV</sequence>
<dbReference type="InterPro" id="IPR014001">
    <property type="entry name" value="Helicase_ATP-bd"/>
</dbReference>
<keyword evidence="6 15" id="KW-0347">Helicase</keyword>
<dbReference type="GO" id="GO:0006281">
    <property type="term" value="P:DNA repair"/>
    <property type="evidence" value="ECO:0007669"/>
    <property type="project" value="UniProtKB-UniRule"/>
</dbReference>
<dbReference type="NCBIfam" id="TIGR00643">
    <property type="entry name" value="recG"/>
    <property type="match status" value="1"/>
</dbReference>
<keyword evidence="11" id="KW-0413">Isomerase</keyword>
<dbReference type="FunFam" id="3.40.50.300:FF:000391">
    <property type="entry name" value="ATP-dependent DNA helicase RecG"/>
    <property type="match status" value="1"/>
</dbReference>
<dbReference type="CDD" id="cd18811">
    <property type="entry name" value="SF2_C_RecG"/>
    <property type="match status" value="1"/>
</dbReference>
<dbReference type="SMART" id="SM00490">
    <property type="entry name" value="HELICc"/>
    <property type="match status" value="1"/>
</dbReference>
<keyword evidence="5 15" id="KW-0378">Hydrolase</keyword>
<dbReference type="PROSITE" id="PS51192">
    <property type="entry name" value="HELICASE_ATP_BIND_1"/>
    <property type="match status" value="1"/>
</dbReference>
<evidence type="ECO:0000256" key="6">
    <source>
        <dbReference type="ARBA" id="ARBA00022806"/>
    </source>
</evidence>
<dbReference type="InterPro" id="IPR033454">
    <property type="entry name" value="RecG_wedge"/>
</dbReference>
<dbReference type="GO" id="GO:0005524">
    <property type="term" value="F:ATP binding"/>
    <property type="evidence" value="ECO:0007669"/>
    <property type="project" value="UniProtKB-KW"/>
</dbReference>
<organism evidence="18 19">
    <name type="scientific">Methylomarinum roseum</name>
    <dbReference type="NCBI Taxonomy" id="3067653"/>
    <lineage>
        <taxon>Bacteria</taxon>
        <taxon>Pseudomonadati</taxon>
        <taxon>Pseudomonadota</taxon>
        <taxon>Gammaproteobacteria</taxon>
        <taxon>Methylococcales</taxon>
        <taxon>Methylococcaceae</taxon>
        <taxon>Methylomarinum</taxon>
    </lineage>
</organism>
<comment type="catalytic activity">
    <reaction evidence="14 15">
        <text>ATP + H2O = ADP + phosphate + H(+)</text>
        <dbReference type="Rhea" id="RHEA:13065"/>
        <dbReference type="ChEBI" id="CHEBI:15377"/>
        <dbReference type="ChEBI" id="CHEBI:15378"/>
        <dbReference type="ChEBI" id="CHEBI:30616"/>
        <dbReference type="ChEBI" id="CHEBI:43474"/>
        <dbReference type="ChEBI" id="CHEBI:456216"/>
        <dbReference type="EC" id="5.6.2.4"/>
    </reaction>
</comment>
<feature type="domain" description="Helicase ATP-binding" evidence="16">
    <location>
        <begin position="278"/>
        <end position="443"/>
    </location>
</feature>
<name>A0AAU7NZ31_9GAMM</name>
<evidence type="ECO:0000313" key="18">
    <source>
        <dbReference type="EMBL" id="XBS21881.1"/>
    </source>
</evidence>
<dbReference type="SUPFAM" id="SSF52540">
    <property type="entry name" value="P-loop containing nucleoside triphosphate hydrolases"/>
    <property type="match status" value="2"/>
</dbReference>
<dbReference type="GO" id="GO:0003677">
    <property type="term" value="F:DNA binding"/>
    <property type="evidence" value="ECO:0007669"/>
    <property type="project" value="UniProtKB-KW"/>
</dbReference>
<evidence type="ECO:0000259" key="16">
    <source>
        <dbReference type="PROSITE" id="PS51192"/>
    </source>
</evidence>
<dbReference type="InterPro" id="IPR012340">
    <property type="entry name" value="NA-bd_OB-fold"/>
</dbReference>
<dbReference type="AlphaFoldDB" id="A0AAU7NZ31"/>
<keyword evidence="8" id="KW-0238">DNA-binding</keyword>
<dbReference type="PANTHER" id="PTHR47964:SF1">
    <property type="entry name" value="ATP-DEPENDENT DNA HELICASE HOMOLOG RECG, CHLOROPLASTIC"/>
    <property type="match status" value="1"/>
</dbReference>
<dbReference type="GO" id="GO:0016787">
    <property type="term" value="F:hydrolase activity"/>
    <property type="evidence" value="ECO:0007669"/>
    <property type="project" value="UniProtKB-KW"/>
</dbReference>
<dbReference type="SUPFAM" id="SSF50249">
    <property type="entry name" value="Nucleic acid-binding proteins"/>
    <property type="match status" value="1"/>
</dbReference>
<dbReference type="KEGG" id="mech:Q9L42_007080"/>
<evidence type="ECO:0000256" key="8">
    <source>
        <dbReference type="ARBA" id="ARBA00023125"/>
    </source>
</evidence>
<evidence type="ECO:0000256" key="1">
    <source>
        <dbReference type="ARBA" id="ARBA00007504"/>
    </source>
</evidence>
<evidence type="ECO:0000256" key="9">
    <source>
        <dbReference type="ARBA" id="ARBA00023172"/>
    </source>
</evidence>
<dbReference type="NCBIfam" id="NF008168">
    <property type="entry name" value="PRK10917.2-2"/>
    <property type="match status" value="1"/>
</dbReference>